<dbReference type="SUPFAM" id="SSF58113">
    <property type="entry name" value="Apolipoprotein A-I"/>
    <property type="match status" value="1"/>
</dbReference>
<sequence length="266" mass="30236">MNSRLIVGNTMAKFSMFWYTTKTYMNVNSYIGLQDIDVEGNFVWENGEPLSDEQFQYIWLLKNLIMTLAIKTAQLFSMQCTQKNSESTMINAIGKTIMYANVASNVNLQDPHTVSTQIHPTFRTVHVAASLVGEITNVPSLHMEEASDFADAHIDEISDFADTHIDEISDFADTHIDEIGDFADTHMNEISDFADHHMDEISDFADPHIDEISDFADAHIDEISDFADAHIDESLTTQLWFSNLHASIKRFTTDFIIRVTKARNKR</sequence>
<name>A0AAE0ZMJ1_9GAST</name>
<dbReference type="SUPFAM" id="SSF56436">
    <property type="entry name" value="C-type lectin-like"/>
    <property type="match status" value="1"/>
</dbReference>
<comment type="caution">
    <text evidence="1">The sequence shown here is derived from an EMBL/GenBank/DDBJ whole genome shotgun (WGS) entry which is preliminary data.</text>
</comment>
<dbReference type="Proteomes" id="UP001283361">
    <property type="component" value="Unassembled WGS sequence"/>
</dbReference>
<evidence type="ECO:0000313" key="1">
    <source>
        <dbReference type="EMBL" id="KAK3771506.1"/>
    </source>
</evidence>
<proteinExistence type="predicted"/>
<gene>
    <name evidence="1" type="ORF">RRG08_053004</name>
</gene>
<reference evidence="1" key="1">
    <citation type="journal article" date="2023" name="G3 (Bethesda)">
        <title>A reference genome for the long-term kleptoplast-retaining sea slug Elysia crispata morphotype clarki.</title>
        <authorList>
            <person name="Eastman K.E."/>
            <person name="Pendleton A.L."/>
            <person name="Shaikh M.A."/>
            <person name="Suttiyut T."/>
            <person name="Ogas R."/>
            <person name="Tomko P."/>
            <person name="Gavelis G."/>
            <person name="Widhalm J.R."/>
            <person name="Wisecaver J.H."/>
        </authorList>
    </citation>
    <scope>NUCLEOTIDE SEQUENCE</scope>
    <source>
        <strain evidence="1">ECLA1</strain>
    </source>
</reference>
<organism evidence="1 2">
    <name type="scientific">Elysia crispata</name>
    <name type="common">lettuce slug</name>
    <dbReference type="NCBI Taxonomy" id="231223"/>
    <lineage>
        <taxon>Eukaryota</taxon>
        <taxon>Metazoa</taxon>
        <taxon>Spiralia</taxon>
        <taxon>Lophotrochozoa</taxon>
        <taxon>Mollusca</taxon>
        <taxon>Gastropoda</taxon>
        <taxon>Heterobranchia</taxon>
        <taxon>Euthyneura</taxon>
        <taxon>Panpulmonata</taxon>
        <taxon>Sacoglossa</taxon>
        <taxon>Placobranchoidea</taxon>
        <taxon>Plakobranchidae</taxon>
        <taxon>Elysia</taxon>
    </lineage>
</organism>
<dbReference type="AlphaFoldDB" id="A0AAE0ZMJ1"/>
<protein>
    <submittedName>
        <fullName evidence="1">Uncharacterized protein</fullName>
    </submittedName>
</protein>
<accession>A0AAE0ZMJ1</accession>
<evidence type="ECO:0000313" key="2">
    <source>
        <dbReference type="Proteomes" id="UP001283361"/>
    </source>
</evidence>
<keyword evidence="2" id="KW-1185">Reference proteome</keyword>
<dbReference type="InterPro" id="IPR016187">
    <property type="entry name" value="CTDL_fold"/>
</dbReference>
<dbReference type="EMBL" id="JAWDGP010003731">
    <property type="protein sequence ID" value="KAK3771506.1"/>
    <property type="molecule type" value="Genomic_DNA"/>
</dbReference>